<comment type="subcellular location">
    <subcellularLocation>
        <location evidence="1">Golgi apparatus</location>
        <location evidence="1">trans-Golgi network membrane</location>
        <topology evidence="1">Multi-pass membrane protein</topology>
    </subcellularLocation>
</comment>
<dbReference type="AlphaFoldDB" id="A0A284RNI9"/>
<dbReference type="InterPro" id="IPR058533">
    <property type="entry name" value="Cation_efflux_TM"/>
</dbReference>
<feature type="transmembrane region" description="Helical" evidence="12">
    <location>
        <begin position="341"/>
        <end position="362"/>
    </location>
</feature>
<feature type="compositionally biased region" description="Basic residues" evidence="11">
    <location>
        <begin position="145"/>
        <end position="154"/>
    </location>
</feature>
<evidence type="ECO:0000256" key="12">
    <source>
        <dbReference type="SAM" id="Phobius"/>
    </source>
</evidence>
<keyword evidence="8 12" id="KW-0472">Membrane</keyword>
<sequence length="647" mass="69522">MESAPALHRRKSSNPDDDESTLVAEQSTPPATPPRMVPSIIVPPPPPRNRVQSTPNFEPKLASAGPFRTVFNVPRTPPGTNGATLSPSRSTFPSSHARTRSISTPYSPPLPSPLSFSFPGNSLTIPTSQSAPTALTSPNETSPKQSRRHSRIHSRNLSVFFPRPGSLPEATISEDGSQEVEAAGGIEVPVSSIPSADPSVSMRPPLTPLGAGFTFGGRPPSSAGIPMPPLMSKSSSSTSSSRRGHHHKHSLSHNFFSFLEPGSQIRPEDLHTLPTPSPVSQWTPVSPIPTSASSTSHTHDDEDLEPSVPMGAISLTFAQFILGAWLWVCGQQIGSLGCTGLGYWVVFDAFGLGLGSVLPGWLGNGTRKKERIRRPYGNARIETVLMFAQSVYLMFSSVYVCKETVEHVLLSMGGGDGHHHHHGDEETGFGIEFPVISILLSICSIVASAFFFNNHDKLVTVTGNRIPSLGAYIRSLSTTHHVRDLPPTSPSAIILSNPYISSSLLFALCILFVSFLIPSSQHQACDLVIATLITVVTFNVSYSASVILGAVLLQTSPPRGSAGGRMEAFLRAMREVERHPQVLHLPAPHIWQLTPTSKGGTLVVTMELHVRPDLGDNEVLSLTKWTWERCTNALGGEREVTVGVVRG</sequence>
<evidence type="ECO:0000256" key="8">
    <source>
        <dbReference type="ARBA" id="ARBA00023136"/>
    </source>
</evidence>
<feature type="compositionally biased region" description="Low complexity" evidence="11">
    <location>
        <begin position="232"/>
        <end position="241"/>
    </location>
</feature>
<dbReference type="OrthoDB" id="5382797at2759"/>
<feature type="region of interest" description="Disordered" evidence="11">
    <location>
        <begin position="1"/>
        <end position="179"/>
    </location>
</feature>
<dbReference type="GO" id="GO:0008324">
    <property type="term" value="F:monoatomic cation transmembrane transporter activity"/>
    <property type="evidence" value="ECO:0007669"/>
    <property type="project" value="InterPro"/>
</dbReference>
<feature type="transmembrane region" description="Helical" evidence="12">
    <location>
        <begin position="529"/>
        <end position="553"/>
    </location>
</feature>
<dbReference type="GO" id="GO:0006829">
    <property type="term" value="P:zinc ion transport"/>
    <property type="evidence" value="ECO:0007669"/>
    <property type="project" value="TreeGrafter"/>
</dbReference>
<evidence type="ECO:0000256" key="3">
    <source>
        <dbReference type="ARBA" id="ARBA00022692"/>
    </source>
</evidence>
<evidence type="ECO:0000256" key="4">
    <source>
        <dbReference type="ARBA" id="ARBA00022833"/>
    </source>
</evidence>
<dbReference type="InterPro" id="IPR027469">
    <property type="entry name" value="Cation_efflux_TMD_sf"/>
</dbReference>
<organism evidence="14 15">
    <name type="scientific">Armillaria ostoyae</name>
    <name type="common">Armillaria root rot fungus</name>
    <dbReference type="NCBI Taxonomy" id="47428"/>
    <lineage>
        <taxon>Eukaryota</taxon>
        <taxon>Fungi</taxon>
        <taxon>Dikarya</taxon>
        <taxon>Basidiomycota</taxon>
        <taxon>Agaricomycotina</taxon>
        <taxon>Agaricomycetes</taxon>
        <taxon>Agaricomycetidae</taxon>
        <taxon>Agaricales</taxon>
        <taxon>Marasmiineae</taxon>
        <taxon>Physalacriaceae</taxon>
        <taxon>Armillaria</taxon>
    </lineage>
</organism>
<evidence type="ECO:0000256" key="1">
    <source>
        <dbReference type="ARBA" id="ARBA00004166"/>
    </source>
</evidence>
<keyword evidence="4" id="KW-0862">Zinc</keyword>
<proteinExistence type="predicted"/>
<feature type="compositionally biased region" description="Low complexity" evidence="11">
    <location>
        <begin position="283"/>
        <end position="296"/>
    </location>
</feature>
<evidence type="ECO:0000256" key="7">
    <source>
        <dbReference type="ARBA" id="ARBA00023065"/>
    </source>
</evidence>
<dbReference type="GO" id="GO:0030003">
    <property type="term" value="P:intracellular monoatomic cation homeostasis"/>
    <property type="evidence" value="ECO:0007669"/>
    <property type="project" value="UniProtKB-ARBA"/>
</dbReference>
<evidence type="ECO:0000256" key="2">
    <source>
        <dbReference type="ARBA" id="ARBA00022448"/>
    </source>
</evidence>
<comment type="subunit">
    <text evidence="9">Heterodimer with SLC30A5; form a functional zinc ion transmembrane transporter.</text>
</comment>
<feature type="compositionally biased region" description="Polar residues" evidence="11">
    <location>
        <begin position="120"/>
        <end position="144"/>
    </location>
</feature>
<evidence type="ECO:0000256" key="6">
    <source>
        <dbReference type="ARBA" id="ARBA00023034"/>
    </source>
</evidence>
<dbReference type="PANTHER" id="PTHR46531:SF1">
    <property type="entry name" value="ZINC TRANSPORTER 6"/>
    <property type="match status" value="1"/>
</dbReference>
<dbReference type="EMBL" id="FUEG01000012">
    <property type="protein sequence ID" value="SJL10343.1"/>
    <property type="molecule type" value="Genomic_DNA"/>
</dbReference>
<feature type="transmembrane region" description="Helical" evidence="12">
    <location>
        <begin position="433"/>
        <end position="452"/>
    </location>
</feature>
<evidence type="ECO:0000256" key="11">
    <source>
        <dbReference type="SAM" id="MobiDB-lite"/>
    </source>
</evidence>
<keyword evidence="2" id="KW-0813">Transport</keyword>
<dbReference type="GO" id="GO:0005794">
    <property type="term" value="C:Golgi apparatus"/>
    <property type="evidence" value="ECO:0007669"/>
    <property type="project" value="UniProtKB-SubCell"/>
</dbReference>
<feature type="transmembrane region" description="Helical" evidence="12">
    <location>
        <begin position="383"/>
        <end position="400"/>
    </location>
</feature>
<dbReference type="Pfam" id="PF01545">
    <property type="entry name" value="Cation_efflux"/>
    <property type="match status" value="1"/>
</dbReference>
<evidence type="ECO:0000313" key="15">
    <source>
        <dbReference type="Proteomes" id="UP000219338"/>
    </source>
</evidence>
<name>A0A284RNI9_ARMOS</name>
<feature type="compositionally biased region" description="Polar residues" evidence="11">
    <location>
        <begin position="78"/>
        <end position="96"/>
    </location>
</feature>
<feature type="compositionally biased region" description="Pro residues" evidence="11">
    <location>
        <begin position="30"/>
        <end position="48"/>
    </location>
</feature>
<dbReference type="GO" id="GO:0098771">
    <property type="term" value="P:inorganic ion homeostasis"/>
    <property type="evidence" value="ECO:0007669"/>
    <property type="project" value="UniProtKB-ARBA"/>
</dbReference>
<keyword evidence="6" id="KW-0333">Golgi apparatus</keyword>
<evidence type="ECO:0000313" key="14">
    <source>
        <dbReference type="EMBL" id="SJL10343.1"/>
    </source>
</evidence>
<dbReference type="InterPro" id="IPR052005">
    <property type="entry name" value="CDF_SLC30A"/>
</dbReference>
<dbReference type="GO" id="GO:0016020">
    <property type="term" value="C:membrane"/>
    <property type="evidence" value="ECO:0007669"/>
    <property type="project" value="InterPro"/>
</dbReference>
<evidence type="ECO:0000256" key="5">
    <source>
        <dbReference type="ARBA" id="ARBA00022989"/>
    </source>
</evidence>
<accession>A0A284RNI9</accession>
<reference evidence="15" key="1">
    <citation type="journal article" date="2017" name="Nat. Ecol. Evol.">
        <title>Genome expansion and lineage-specific genetic innovations in the forest pathogenic fungi Armillaria.</title>
        <authorList>
            <person name="Sipos G."/>
            <person name="Prasanna A.N."/>
            <person name="Walter M.C."/>
            <person name="O'Connor E."/>
            <person name="Balint B."/>
            <person name="Krizsan K."/>
            <person name="Kiss B."/>
            <person name="Hess J."/>
            <person name="Varga T."/>
            <person name="Slot J."/>
            <person name="Riley R."/>
            <person name="Boka B."/>
            <person name="Rigling D."/>
            <person name="Barry K."/>
            <person name="Lee J."/>
            <person name="Mihaltcheva S."/>
            <person name="LaButti K."/>
            <person name="Lipzen A."/>
            <person name="Waldron R."/>
            <person name="Moloney N.M."/>
            <person name="Sperisen C."/>
            <person name="Kredics L."/>
            <person name="Vagvoelgyi C."/>
            <person name="Patrignani A."/>
            <person name="Fitzpatrick D."/>
            <person name="Nagy I."/>
            <person name="Doyle S."/>
            <person name="Anderson J.B."/>
            <person name="Grigoriev I.V."/>
            <person name="Gueldener U."/>
            <person name="Muensterkoetter M."/>
            <person name="Nagy L.G."/>
        </authorList>
    </citation>
    <scope>NUCLEOTIDE SEQUENCE [LARGE SCALE GENOMIC DNA]</scope>
    <source>
        <strain evidence="15">C18/9</strain>
    </source>
</reference>
<evidence type="ECO:0000256" key="9">
    <source>
        <dbReference type="ARBA" id="ARBA00038600"/>
    </source>
</evidence>
<dbReference type="STRING" id="47428.A0A284RNI9"/>
<keyword evidence="7" id="KW-0406">Ion transport</keyword>
<feature type="domain" description="Cation efflux protein transmembrane" evidence="13">
    <location>
        <begin position="366"/>
        <end position="547"/>
    </location>
</feature>
<keyword evidence="15" id="KW-1185">Reference proteome</keyword>
<dbReference type="OMA" id="HIWQLTP"/>
<keyword evidence="5 12" id="KW-1133">Transmembrane helix</keyword>
<gene>
    <name evidence="14" type="ORF">ARMOST_13727</name>
</gene>
<feature type="transmembrane region" description="Helical" evidence="12">
    <location>
        <begin position="499"/>
        <end position="517"/>
    </location>
</feature>
<feature type="region of interest" description="Disordered" evidence="11">
    <location>
        <begin position="266"/>
        <end position="305"/>
    </location>
</feature>
<evidence type="ECO:0000256" key="10">
    <source>
        <dbReference type="ARBA" id="ARBA00045455"/>
    </source>
</evidence>
<keyword evidence="3 12" id="KW-0812">Transmembrane</keyword>
<protein>
    <recommendedName>
        <fullName evidence="13">Cation efflux protein transmembrane domain-containing protein</fullName>
    </recommendedName>
</protein>
<feature type="region of interest" description="Disordered" evidence="11">
    <location>
        <begin position="211"/>
        <end position="248"/>
    </location>
</feature>
<comment type="function">
    <text evidence="10">Has probably no intrinsic transporter activity but together with SLC30A5 forms a functional zinc ion:proton antiporter heterodimer, mediating zinc entry into the lumen of organelles along the secretory pathway. As part of that zinc ion:proton antiporter, contributes to zinc ion homeostasis within the early secretory pathway and regulates the activation and folding of enzymes like alkaline phosphatases and enzymes involved in phosphatidylinositol glycan anchor biosynthesis.</text>
</comment>
<evidence type="ECO:0000259" key="13">
    <source>
        <dbReference type="Pfam" id="PF01545"/>
    </source>
</evidence>
<dbReference type="Gene3D" id="1.20.1510.10">
    <property type="entry name" value="Cation efflux protein transmembrane domain"/>
    <property type="match status" value="1"/>
</dbReference>
<dbReference type="Proteomes" id="UP000219338">
    <property type="component" value="Unassembled WGS sequence"/>
</dbReference>
<dbReference type="PANTHER" id="PTHR46531">
    <property type="entry name" value="ZINC TRANSPORTER 6"/>
    <property type="match status" value="1"/>
</dbReference>